<sequence length="248" mass="27768">MSNFVLRLRRSRSSASTSQQTSASLDLFEGSTSNSTTPTVESTDTRILLEQLKTLNNDSIIPLNEYQQILHDIYRMVDGAWTLANLESEDNHLIQEDGVLVGTFIPAMTSILRQTIEYIENNVTRSSSRRSPSKKTKQKMITQDLETLRSEMEKVYSFAMPDIPLPSSSGRTEDALTIAASIGGALFVVCDSIPVLMTLKPIAAGFIKICTTIQTIRSNTQLLAEILRDVREYFRMVVRKVQCLLLLN</sequence>
<evidence type="ECO:0000313" key="2">
    <source>
        <dbReference type="EMBL" id="KAE9392607.1"/>
    </source>
</evidence>
<evidence type="ECO:0000256" key="1">
    <source>
        <dbReference type="SAM" id="MobiDB-lite"/>
    </source>
</evidence>
<feature type="compositionally biased region" description="Low complexity" evidence="1">
    <location>
        <begin position="15"/>
        <end position="24"/>
    </location>
</feature>
<gene>
    <name evidence="2" type="ORF">BT96DRAFT_264747</name>
</gene>
<protein>
    <submittedName>
        <fullName evidence="2">Uncharacterized protein</fullName>
    </submittedName>
</protein>
<evidence type="ECO:0000313" key="3">
    <source>
        <dbReference type="Proteomes" id="UP000799118"/>
    </source>
</evidence>
<name>A0A6A4H629_9AGAR</name>
<dbReference type="EMBL" id="ML769591">
    <property type="protein sequence ID" value="KAE9392607.1"/>
    <property type="molecule type" value="Genomic_DNA"/>
</dbReference>
<feature type="region of interest" description="Disordered" evidence="1">
    <location>
        <begin position="15"/>
        <end position="42"/>
    </location>
</feature>
<keyword evidence="3" id="KW-1185">Reference proteome</keyword>
<proteinExistence type="predicted"/>
<accession>A0A6A4H629</accession>
<dbReference type="Proteomes" id="UP000799118">
    <property type="component" value="Unassembled WGS sequence"/>
</dbReference>
<feature type="compositionally biased region" description="Polar residues" evidence="1">
    <location>
        <begin position="30"/>
        <end position="42"/>
    </location>
</feature>
<reference evidence="2" key="1">
    <citation type="journal article" date="2019" name="Environ. Microbiol.">
        <title>Fungal ecological strategies reflected in gene transcription - a case study of two litter decomposers.</title>
        <authorList>
            <person name="Barbi F."/>
            <person name="Kohler A."/>
            <person name="Barry K."/>
            <person name="Baskaran P."/>
            <person name="Daum C."/>
            <person name="Fauchery L."/>
            <person name="Ihrmark K."/>
            <person name="Kuo A."/>
            <person name="LaButti K."/>
            <person name="Lipzen A."/>
            <person name="Morin E."/>
            <person name="Grigoriev I.V."/>
            <person name="Henrissat B."/>
            <person name="Lindahl B."/>
            <person name="Martin F."/>
        </authorList>
    </citation>
    <scope>NUCLEOTIDE SEQUENCE</scope>
    <source>
        <strain evidence="2">JB14</strain>
    </source>
</reference>
<dbReference type="AlphaFoldDB" id="A0A6A4H629"/>
<organism evidence="2 3">
    <name type="scientific">Gymnopus androsaceus JB14</name>
    <dbReference type="NCBI Taxonomy" id="1447944"/>
    <lineage>
        <taxon>Eukaryota</taxon>
        <taxon>Fungi</taxon>
        <taxon>Dikarya</taxon>
        <taxon>Basidiomycota</taxon>
        <taxon>Agaricomycotina</taxon>
        <taxon>Agaricomycetes</taxon>
        <taxon>Agaricomycetidae</taxon>
        <taxon>Agaricales</taxon>
        <taxon>Marasmiineae</taxon>
        <taxon>Omphalotaceae</taxon>
        <taxon>Gymnopus</taxon>
    </lineage>
</organism>
<dbReference type="OrthoDB" id="3068357at2759"/>